<gene>
    <name evidence="2" type="ORF">HNR37_000557</name>
</gene>
<dbReference type="EMBL" id="JACHID010000002">
    <property type="protein sequence ID" value="MBB5021251.1"/>
    <property type="molecule type" value="Genomic_DNA"/>
</dbReference>
<evidence type="ECO:0000313" key="2">
    <source>
        <dbReference type="EMBL" id="MBB5021251.1"/>
    </source>
</evidence>
<accession>A0A7W7Y363</accession>
<proteinExistence type="predicted"/>
<reference evidence="2 3" key="1">
    <citation type="submission" date="2020-08" db="EMBL/GenBank/DDBJ databases">
        <title>Genomic Encyclopedia of Type Strains, Phase IV (KMG-IV): sequencing the most valuable type-strain genomes for metagenomic binning, comparative biology and taxonomic classification.</title>
        <authorList>
            <person name="Goeker M."/>
        </authorList>
    </citation>
    <scope>NUCLEOTIDE SEQUENCE [LARGE SCALE GENOMIC DNA]</scope>
    <source>
        <strain evidence="2 3">DSM 22071</strain>
    </source>
</reference>
<keyword evidence="1" id="KW-0812">Transmembrane</keyword>
<keyword evidence="3" id="KW-1185">Reference proteome</keyword>
<sequence>MDRDLATLGVGAFLCFLFLRLLWKLRQQTHKSRSRGQHPQYPRPGTG</sequence>
<dbReference type="AlphaFoldDB" id="A0A7W7Y363"/>
<keyword evidence="1" id="KW-0472">Membrane</keyword>
<protein>
    <submittedName>
        <fullName evidence="2">Uncharacterized protein</fullName>
    </submittedName>
</protein>
<comment type="caution">
    <text evidence="2">The sequence shown here is derived from an EMBL/GenBank/DDBJ whole genome shotgun (WGS) entry which is preliminary data.</text>
</comment>
<organism evidence="2 3">
    <name type="scientific">Desulfurispira natronophila</name>
    <dbReference type="NCBI Taxonomy" id="682562"/>
    <lineage>
        <taxon>Bacteria</taxon>
        <taxon>Pseudomonadati</taxon>
        <taxon>Chrysiogenota</taxon>
        <taxon>Chrysiogenia</taxon>
        <taxon>Chrysiogenales</taxon>
        <taxon>Chrysiogenaceae</taxon>
        <taxon>Desulfurispira</taxon>
    </lineage>
</organism>
<evidence type="ECO:0000256" key="1">
    <source>
        <dbReference type="SAM" id="Phobius"/>
    </source>
</evidence>
<feature type="transmembrane region" description="Helical" evidence="1">
    <location>
        <begin position="6"/>
        <end position="23"/>
    </location>
</feature>
<evidence type="ECO:0000313" key="3">
    <source>
        <dbReference type="Proteomes" id="UP000528322"/>
    </source>
</evidence>
<keyword evidence="1" id="KW-1133">Transmembrane helix</keyword>
<dbReference type="Proteomes" id="UP000528322">
    <property type="component" value="Unassembled WGS sequence"/>
</dbReference>
<dbReference type="RefSeq" id="WP_183729608.1">
    <property type="nucleotide sequence ID" value="NZ_JACHID010000002.1"/>
</dbReference>
<name>A0A7W7Y363_9BACT</name>